<feature type="region of interest" description="Disordered" evidence="6">
    <location>
        <begin position="77"/>
        <end position="101"/>
    </location>
</feature>
<accession>A0A5N5XDX7</accession>
<dbReference type="Gene3D" id="4.10.240.10">
    <property type="entry name" value="Zn(2)-C6 fungal-type DNA-binding domain"/>
    <property type="match status" value="1"/>
</dbReference>
<organism evidence="8 9">
    <name type="scientific">Aspergillus leporis</name>
    <dbReference type="NCBI Taxonomy" id="41062"/>
    <lineage>
        <taxon>Eukaryota</taxon>
        <taxon>Fungi</taxon>
        <taxon>Dikarya</taxon>
        <taxon>Ascomycota</taxon>
        <taxon>Pezizomycotina</taxon>
        <taxon>Eurotiomycetes</taxon>
        <taxon>Eurotiomycetidae</taxon>
        <taxon>Eurotiales</taxon>
        <taxon>Aspergillaceae</taxon>
        <taxon>Aspergillus</taxon>
        <taxon>Aspergillus subgen. Circumdati</taxon>
    </lineage>
</organism>
<dbReference type="GO" id="GO:0003677">
    <property type="term" value="F:DNA binding"/>
    <property type="evidence" value="ECO:0007669"/>
    <property type="project" value="UniProtKB-KW"/>
</dbReference>
<dbReference type="AlphaFoldDB" id="A0A5N5XDX7"/>
<feature type="compositionally biased region" description="Polar residues" evidence="6">
    <location>
        <begin position="87"/>
        <end position="101"/>
    </location>
</feature>
<evidence type="ECO:0000256" key="1">
    <source>
        <dbReference type="ARBA" id="ARBA00022723"/>
    </source>
</evidence>
<dbReference type="Pfam" id="PF00172">
    <property type="entry name" value="Zn_clus"/>
    <property type="match status" value="1"/>
</dbReference>
<dbReference type="GO" id="GO:0000981">
    <property type="term" value="F:DNA-binding transcription factor activity, RNA polymerase II-specific"/>
    <property type="evidence" value="ECO:0007669"/>
    <property type="project" value="InterPro"/>
</dbReference>
<dbReference type="GO" id="GO:0006351">
    <property type="term" value="P:DNA-templated transcription"/>
    <property type="evidence" value="ECO:0007669"/>
    <property type="project" value="InterPro"/>
</dbReference>
<keyword evidence="2" id="KW-0805">Transcription regulation</keyword>
<evidence type="ECO:0000259" key="7">
    <source>
        <dbReference type="PROSITE" id="PS50048"/>
    </source>
</evidence>
<dbReference type="PROSITE" id="PS50048">
    <property type="entry name" value="ZN2_CY6_FUNGAL_2"/>
    <property type="match status" value="1"/>
</dbReference>
<protein>
    <recommendedName>
        <fullName evidence="7">Zn(2)-C6 fungal-type domain-containing protein</fullName>
    </recommendedName>
</protein>
<feature type="domain" description="Zn(2)-C6 fungal-type" evidence="7">
    <location>
        <begin position="16"/>
        <end position="46"/>
    </location>
</feature>
<dbReference type="PANTHER" id="PTHR46910:SF20">
    <property type="entry name" value="ZN(II)2CYS6 TRANSCRIPTION FACTOR (EUROFUNG)-RELATED"/>
    <property type="match status" value="1"/>
</dbReference>
<reference evidence="8 9" key="1">
    <citation type="submission" date="2019-04" db="EMBL/GenBank/DDBJ databases">
        <title>Friends and foes A comparative genomics study of 23 Aspergillus species from section Flavi.</title>
        <authorList>
            <consortium name="DOE Joint Genome Institute"/>
            <person name="Kjaerbolling I."/>
            <person name="Vesth T."/>
            <person name="Frisvad J.C."/>
            <person name="Nybo J.L."/>
            <person name="Theobald S."/>
            <person name="Kildgaard S."/>
            <person name="Isbrandt T."/>
            <person name="Kuo A."/>
            <person name="Sato A."/>
            <person name="Lyhne E.K."/>
            <person name="Kogle M.E."/>
            <person name="Wiebenga A."/>
            <person name="Kun R.S."/>
            <person name="Lubbers R.J."/>
            <person name="Makela M.R."/>
            <person name="Barry K."/>
            <person name="Chovatia M."/>
            <person name="Clum A."/>
            <person name="Daum C."/>
            <person name="Haridas S."/>
            <person name="He G."/>
            <person name="LaButti K."/>
            <person name="Lipzen A."/>
            <person name="Mondo S."/>
            <person name="Riley R."/>
            <person name="Salamov A."/>
            <person name="Simmons B.A."/>
            <person name="Magnuson J.K."/>
            <person name="Henrissat B."/>
            <person name="Mortensen U.H."/>
            <person name="Larsen T.O."/>
            <person name="Devries R.P."/>
            <person name="Grigoriev I.V."/>
            <person name="Machida M."/>
            <person name="Baker S.E."/>
            <person name="Andersen M.R."/>
        </authorList>
    </citation>
    <scope>NUCLEOTIDE SEQUENCE [LARGE SCALE GENOMIC DNA]</scope>
    <source>
        <strain evidence="8 9">CBS 151.66</strain>
    </source>
</reference>
<gene>
    <name evidence="8" type="ORF">BDV29DRAFT_165519</name>
</gene>
<dbReference type="SMART" id="SM00906">
    <property type="entry name" value="Fungal_trans"/>
    <property type="match status" value="1"/>
</dbReference>
<dbReference type="Pfam" id="PF04082">
    <property type="entry name" value="Fungal_trans"/>
    <property type="match status" value="1"/>
</dbReference>
<keyword evidence="3" id="KW-0238">DNA-binding</keyword>
<proteinExistence type="predicted"/>
<keyword evidence="5" id="KW-0539">Nucleus</keyword>
<dbReference type="EMBL" id="ML732154">
    <property type="protein sequence ID" value="KAB8078906.1"/>
    <property type="molecule type" value="Genomic_DNA"/>
</dbReference>
<evidence type="ECO:0000313" key="9">
    <source>
        <dbReference type="Proteomes" id="UP000326565"/>
    </source>
</evidence>
<dbReference type="Proteomes" id="UP000326565">
    <property type="component" value="Unassembled WGS sequence"/>
</dbReference>
<sequence length="614" mass="69479">MSGSAVAPRGGRTRTACDLCRHRRIGCDRAKPACETCSIARVPCTFTPLAQQQKSVREQLAESRARVRQLEEALRAERENRLGRTPPQETTSFLETPRQQPNAWPAANSLLESHSLDAALSAFRWHLAFCGPCAAPFTSTPSFYSTVYDRTGFVLNIDDFLNQLAYSFKLQYPAHPTKGIVPKWPSKSLIQRSVEYYENNRLYSIFPVVDFETTPIHLDPKVLNHPENPTNPASYACLVALTAMITRIRGHEAAFVDADPDAYVQAVLTLLPELVMDNTNLMSLETLVWLTLYIAPLGQPQLAGMILAMAVRILYNMGGNRHRLSHETLEQSRRSQHVRALFWLCYTIDKEMAFRECKTPLINDADCDLDIPVTYVSISSDSSFFPRPLSSQELLFPSDLRLAIIKSKIHRLLYSDDGIAQSEARRIQYIRELDEELSDFMSNFPVICQPEGVLNRTVPDFMLHDLSLRGVNIHLEYYHCLAKIHGASNAGGTSSPESWPQLPSSVELCYESARSTLLYISRVRHLVGPETFWIYAQFILSSVISLFWHLITTVPHAPTFEADLQIIEEIADMFTRMNGVDQEGSCFPPFYITEAFIQRLVFLARQSLYKSVSQ</sequence>
<evidence type="ECO:0000256" key="5">
    <source>
        <dbReference type="ARBA" id="ARBA00023242"/>
    </source>
</evidence>
<dbReference type="CDD" id="cd00067">
    <property type="entry name" value="GAL4"/>
    <property type="match status" value="1"/>
</dbReference>
<dbReference type="SUPFAM" id="SSF57701">
    <property type="entry name" value="Zn2/Cys6 DNA-binding domain"/>
    <property type="match status" value="1"/>
</dbReference>
<keyword evidence="1" id="KW-0479">Metal-binding</keyword>
<dbReference type="SMART" id="SM00066">
    <property type="entry name" value="GAL4"/>
    <property type="match status" value="1"/>
</dbReference>
<evidence type="ECO:0000256" key="3">
    <source>
        <dbReference type="ARBA" id="ARBA00023125"/>
    </source>
</evidence>
<evidence type="ECO:0000256" key="4">
    <source>
        <dbReference type="ARBA" id="ARBA00023163"/>
    </source>
</evidence>
<dbReference type="PROSITE" id="PS00463">
    <property type="entry name" value="ZN2_CY6_FUNGAL_1"/>
    <property type="match status" value="1"/>
</dbReference>
<evidence type="ECO:0000313" key="8">
    <source>
        <dbReference type="EMBL" id="KAB8078906.1"/>
    </source>
</evidence>
<dbReference type="InterPro" id="IPR050987">
    <property type="entry name" value="AtrR-like"/>
</dbReference>
<dbReference type="InterPro" id="IPR001138">
    <property type="entry name" value="Zn2Cys6_DnaBD"/>
</dbReference>
<dbReference type="CDD" id="cd12148">
    <property type="entry name" value="fungal_TF_MHR"/>
    <property type="match status" value="1"/>
</dbReference>
<evidence type="ECO:0000256" key="6">
    <source>
        <dbReference type="SAM" id="MobiDB-lite"/>
    </source>
</evidence>
<dbReference type="PANTHER" id="PTHR46910">
    <property type="entry name" value="TRANSCRIPTION FACTOR PDR1"/>
    <property type="match status" value="1"/>
</dbReference>
<keyword evidence="9" id="KW-1185">Reference proteome</keyword>
<dbReference type="GO" id="GO:0008270">
    <property type="term" value="F:zinc ion binding"/>
    <property type="evidence" value="ECO:0007669"/>
    <property type="project" value="InterPro"/>
</dbReference>
<keyword evidence="4" id="KW-0804">Transcription</keyword>
<evidence type="ECO:0000256" key="2">
    <source>
        <dbReference type="ARBA" id="ARBA00023015"/>
    </source>
</evidence>
<name>A0A5N5XDX7_9EURO</name>
<dbReference type="GO" id="GO:0009893">
    <property type="term" value="P:positive regulation of metabolic process"/>
    <property type="evidence" value="ECO:0007669"/>
    <property type="project" value="UniProtKB-ARBA"/>
</dbReference>
<dbReference type="OrthoDB" id="4116913at2759"/>
<dbReference type="InterPro" id="IPR036864">
    <property type="entry name" value="Zn2-C6_fun-type_DNA-bd_sf"/>
</dbReference>
<dbReference type="InterPro" id="IPR007219">
    <property type="entry name" value="XnlR_reg_dom"/>
</dbReference>